<dbReference type="Proteomes" id="UP000198362">
    <property type="component" value="Unassembled WGS sequence"/>
</dbReference>
<evidence type="ECO:0000313" key="3">
    <source>
        <dbReference type="Proteomes" id="UP000198362"/>
    </source>
</evidence>
<gene>
    <name evidence="2" type="ORF">SAMN05421812_1312</name>
</gene>
<name>A0A239PGS8_9ACTN</name>
<evidence type="ECO:0000256" key="1">
    <source>
        <dbReference type="SAM" id="MobiDB-lite"/>
    </source>
</evidence>
<proteinExistence type="predicted"/>
<dbReference type="AlphaFoldDB" id="A0A239PGS8"/>
<feature type="compositionally biased region" description="Basic residues" evidence="1">
    <location>
        <begin position="57"/>
        <end position="66"/>
    </location>
</feature>
<feature type="region of interest" description="Disordered" evidence="1">
    <location>
        <begin position="1"/>
        <end position="109"/>
    </location>
</feature>
<protein>
    <submittedName>
        <fullName evidence="2">Uncharacterized protein</fullName>
    </submittedName>
</protein>
<feature type="compositionally biased region" description="Low complexity" evidence="1">
    <location>
        <begin position="45"/>
        <end position="56"/>
    </location>
</feature>
<sequence length="257" mass="27600">MCSGVSGRMRMPPTSQWSSPTCRSGCTSPPDAPATSRPRERPRRAAQAATALTTHASRQRNRRSRSRSTSQVIRLAPRSGRPPAASSCQGGVSFVSELAPPETGTRAKLGWPRQYSSSCRLSAPCHHPSPTFDAAAGLRPAKRGTGLVASQHEVPPSPDIARDPRGRFPGRPSNHGPGSSDLANRRSQKALQLAVPWPSGLGREPGLQVAQPPGLRRGLSDQHVDHGTFVGSEADPVQRVERGIFRVDRRDRRGEVA</sequence>
<organism evidence="2 3">
    <name type="scientific">Asanoa hainanensis</name>
    <dbReference type="NCBI Taxonomy" id="560556"/>
    <lineage>
        <taxon>Bacteria</taxon>
        <taxon>Bacillati</taxon>
        <taxon>Actinomycetota</taxon>
        <taxon>Actinomycetes</taxon>
        <taxon>Micromonosporales</taxon>
        <taxon>Micromonosporaceae</taxon>
        <taxon>Asanoa</taxon>
    </lineage>
</organism>
<accession>A0A239PGS8</accession>
<dbReference type="EMBL" id="FZPH01000031">
    <property type="protein sequence ID" value="SNT66015.1"/>
    <property type="molecule type" value="Genomic_DNA"/>
</dbReference>
<feature type="region of interest" description="Disordered" evidence="1">
    <location>
        <begin position="148"/>
        <end position="235"/>
    </location>
</feature>
<feature type="compositionally biased region" description="Polar residues" evidence="1">
    <location>
        <begin position="13"/>
        <end position="27"/>
    </location>
</feature>
<keyword evidence="3" id="KW-1185">Reference proteome</keyword>
<evidence type="ECO:0000313" key="2">
    <source>
        <dbReference type="EMBL" id="SNT66015.1"/>
    </source>
</evidence>
<reference evidence="2 3" key="1">
    <citation type="submission" date="2017-06" db="EMBL/GenBank/DDBJ databases">
        <authorList>
            <person name="Kim H.J."/>
            <person name="Triplett B.A."/>
        </authorList>
    </citation>
    <scope>NUCLEOTIDE SEQUENCE [LARGE SCALE GENOMIC DNA]</scope>
    <source>
        <strain evidence="2 3">CGMCC 4.5593</strain>
    </source>
</reference>